<evidence type="ECO:0000313" key="2">
    <source>
        <dbReference type="Proteomes" id="UP000694892"/>
    </source>
</evidence>
<dbReference type="Proteomes" id="UP000694892">
    <property type="component" value="Chromosome 8S"/>
</dbReference>
<accession>A0A974C3E1</accession>
<name>A0A974C3E1_XENLA</name>
<dbReference type="EMBL" id="CM004481">
    <property type="protein sequence ID" value="OCT65741.1"/>
    <property type="molecule type" value="Genomic_DNA"/>
</dbReference>
<organism evidence="1 2">
    <name type="scientific">Xenopus laevis</name>
    <name type="common">African clawed frog</name>
    <dbReference type="NCBI Taxonomy" id="8355"/>
    <lineage>
        <taxon>Eukaryota</taxon>
        <taxon>Metazoa</taxon>
        <taxon>Chordata</taxon>
        <taxon>Craniata</taxon>
        <taxon>Vertebrata</taxon>
        <taxon>Euteleostomi</taxon>
        <taxon>Amphibia</taxon>
        <taxon>Batrachia</taxon>
        <taxon>Anura</taxon>
        <taxon>Pipoidea</taxon>
        <taxon>Pipidae</taxon>
        <taxon>Xenopodinae</taxon>
        <taxon>Xenopus</taxon>
        <taxon>Xenopus</taxon>
    </lineage>
</organism>
<sequence length="136" mass="14825">MADKTEETNSAKSSVPVRPTPLVSYFACTICKEKFHMASANPVCIACRPANTPVTTHDTAPDSELVHALFLSLSGLQNLAHILEMLSKGLALSSLKVQVSALSILYQQKIALRSKVRTFPQGETRLVPPYKHPVPQ</sequence>
<proteinExistence type="predicted"/>
<evidence type="ECO:0000313" key="1">
    <source>
        <dbReference type="EMBL" id="OCT65741.1"/>
    </source>
</evidence>
<protein>
    <submittedName>
        <fullName evidence="1">Uncharacterized protein</fullName>
    </submittedName>
</protein>
<dbReference type="PANTHER" id="PTHR33066:SF2">
    <property type="entry name" value="FILAGGRIN-2-LIKE"/>
    <property type="match status" value="1"/>
</dbReference>
<dbReference type="AlphaFoldDB" id="A0A974C3E1"/>
<dbReference type="PANTHER" id="PTHR33066">
    <property type="entry name" value="INTEGRASE_SAM-LIKE_N DOMAIN-CONTAINING PROTEIN"/>
    <property type="match status" value="1"/>
</dbReference>
<gene>
    <name evidence="1" type="ORF">XELAEV_18041984mg</name>
</gene>
<reference evidence="2" key="1">
    <citation type="journal article" date="2016" name="Nature">
        <title>Genome evolution in the allotetraploid frog Xenopus laevis.</title>
        <authorList>
            <person name="Session A.M."/>
            <person name="Uno Y."/>
            <person name="Kwon T."/>
            <person name="Chapman J.A."/>
            <person name="Toyoda A."/>
            <person name="Takahashi S."/>
            <person name="Fukui A."/>
            <person name="Hikosaka A."/>
            <person name="Suzuki A."/>
            <person name="Kondo M."/>
            <person name="van Heeringen S.J."/>
            <person name="Quigley I."/>
            <person name="Heinz S."/>
            <person name="Ogino H."/>
            <person name="Ochi H."/>
            <person name="Hellsten U."/>
            <person name="Lyons J.B."/>
            <person name="Simakov O."/>
            <person name="Putnam N."/>
            <person name="Stites J."/>
            <person name="Kuroki Y."/>
            <person name="Tanaka T."/>
            <person name="Michiue T."/>
            <person name="Watanabe M."/>
            <person name="Bogdanovic O."/>
            <person name="Lister R."/>
            <person name="Georgiou G."/>
            <person name="Paranjpe S.S."/>
            <person name="van Kruijsbergen I."/>
            <person name="Shu S."/>
            <person name="Carlson J."/>
            <person name="Kinoshita T."/>
            <person name="Ohta Y."/>
            <person name="Mawaribuchi S."/>
            <person name="Jenkins J."/>
            <person name="Grimwood J."/>
            <person name="Schmutz J."/>
            <person name="Mitros T."/>
            <person name="Mozaffari S.V."/>
            <person name="Suzuki Y."/>
            <person name="Haramoto Y."/>
            <person name="Yamamoto T.S."/>
            <person name="Takagi C."/>
            <person name="Heald R."/>
            <person name="Miller K."/>
            <person name="Haudenschild C."/>
            <person name="Kitzman J."/>
            <person name="Nakayama T."/>
            <person name="Izutsu Y."/>
            <person name="Robert J."/>
            <person name="Fortriede J."/>
            <person name="Burns K."/>
            <person name="Lotay V."/>
            <person name="Karimi K."/>
            <person name="Yasuoka Y."/>
            <person name="Dichmann D.S."/>
            <person name="Flajnik M.F."/>
            <person name="Houston D.W."/>
            <person name="Shendure J."/>
            <person name="DuPasquier L."/>
            <person name="Vize P.D."/>
            <person name="Zorn A.M."/>
            <person name="Ito M."/>
            <person name="Marcotte E.M."/>
            <person name="Wallingford J.B."/>
            <person name="Ito Y."/>
            <person name="Asashima M."/>
            <person name="Ueno N."/>
            <person name="Matsuda Y."/>
            <person name="Veenstra G.J."/>
            <person name="Fujiyama A."/>
            <person name="Harland R.M."/>
            <person name="Taira M."/>
            <person name="Rokhsar D.S."/>
        </authorList>
    </citation>
    <scope>NUCLEOTIDE SEQUENCE [LARGE SCALE GENOMIC DNA]</scope>
    <source>
        <strain evidence="2">J</strain>
    </source>
</reference>